<name>A0ACB5T8W0_AMBMO</name>
<accession>A0ACB5T8W0</accession>
<protein>
    <submittedName>
        <fullName evidence="1">Unnamed protein product</fullName>
    </submittedName>
</protein>
<proteinExistence type="predicted"/>
<gene>
    <name evidence="1" type="ORF">Amon02_000648600</name>
</gene>
<comment type="caution">
    <text evidence="1">The sequence shown here is derived from an EMBL/GenBank/DDBJ whole genome shotgun (WGS) entry which is preliminary data.</text>
</comment>
<keyword evidence="2" id="KW-1185">Reference proteome</keyword>
<evidence type="ECO:0000313" key="2">
    <source>
        <dbReference type="Proteomes" id="UP001165064"/>
    </source>
</evidence>
<sequence length="275" mass="31469">MPASIESSESMESWNKKRARPSGFWGFRDVEFVERTPLTHDVDHYKFTYHYSSSDPSEPIPSLSVILLKTPLCLKRNHFTPIFNEDVGYIHLAIKNYGRSCSGALAKMKPGDKGIQISKCKPHFKQVVSFDKYKLVYLIGSGVGIAPLFQYMNSCLKDPNSTTKFKLIYSNHSENDIIFREELDELQRKYPDRVEIIHILKTISDEHEKDITKYVGSRLNVNILKHEMGTDAGNDDVKVFVCGSKPFVKMVSGLKMWYGGALRELGYKRSQVLIF</sequence>
<organism evidence="1 2">
    <name type="scientific">Ambrosiozyma monospora</name>
    <name type="common">Yeast</name>
    <name type="synonym">Endomycopsis monosporus</name>
    <dbReference type="NCBI Taxonomy" id="43982"/>
    <lineage>
        <taxon>Eukaryota</taxon>
        <taxon>Fungi</taxon>
        <taxon>Dikarya</taxon>
        <taxon>Ascomycota</taxon>
        <taxon>Saccharomycotina</taxon>
        <taxon>Pichiomycetes</taxon>
        <taxon>Pichiales</taxon>
        <taxon>Pichiaceae</taxon>
        <taxon>Ambrosiozyma</taxon>
    </lineage>
</organism>
<reference evidence="1" key="1">
    <citation type="submission" date="2023-04" db="EMBL/GenBank/DDBJ databases">
        <title>Ambrosiozyma monospora NBRC 10751.</title>
        <authorList>
            <person name="Ichikawa N."/>
            <person name="Sato H."/>
            <person name="Tonouchi N."/>
        </authorList>
    </citation>
    <scope>NUCLEOTIDE SEQUENCE</scope>
    <source>
        <strain evidence="1">NBRC 10751</strain>
    </source>
</reference>
<evidence type="ECO:0000313" key="1">
    <source>
        <dbReference type="EMBL" id="GME83899.1"/>
    </source>
</evidence>
<dbReference type="EMBL" id="BSXS01005079">
    <property type="protein sequence ID" value="GME83899.1"/>
    <property type="molecule type" value="Genomic_DNA"/>
</dbReference>
<dbReference type="Proteomes" id="UP001165064">
    <property type="component" value="Unassembled WGS sequence"/>
</dbReference>